<sequence>MSFNFTSDNHYLQVGINHGNIQAFTEPSSVSHSKNSINSKVSGSIDTATTRALDQALVKSQRYLDIVHQGISQHSEIIGGAIKMRSLLLGIKGLKPEQWGSLGSEVVSNVFSLLHCCTIDCCEIASTPLTNTWSCDGLAACHLALHCVYSAALMYALRFMLGAYSWYSRDPDDKTPPQQKITEAMDQLGEMEAKYGARAEQPSLAIYHSQAVLSLLKRRYEPGCKARSGGMRVRFGKGNRGVQAVEYYGSMGHSSFPFQNK</sequence>
<name>A0AAD6GL60_9EURO</name>
<evidence type="ECO:0000313" key="1">
    <source>
        <dbReference type="EMBL" id="KAJ5569102.1"/>
    </source>
</evidence>
<accession>A0AAD6GL60</accession>
<proteinExistence type="predicted"/>
<gene>
    <name evidence="1" type="ORF">N7450_011588</name>
    <name evidence="2" type="ORF">N7450_011652</name>
</gene>
<organism evidence="2 3">
    <name type="scientific">Penicillium hetheringtonii</name>
    <dbReference type="NCBI Taxonomy" id="911720"/>
    <lineage>
        <taxon>Eukaryota</taxon>
        <taxon>Fungi</taxon>
        <taxon>Dikarya</taxon>
        <taxon>Ascomycota</taxon>
        <taxon>Pezizomycotina</taxon>
        <taxon>Eurotiomycetes</taxon>
        <taxon>Eurotiomycetidae</taxon>
        <taxon>Eurotiales</taxon>
        <taxon>Aspergillaceae</taxon>
        <taxon>Penicillium</taxon>
    </lineage>
</organism>
<reference evidence="2 3" key="2">
    <citation type="journal article" date="2023" name="IMA Fungus">
        <title>Comparative genomic study of the Penicillium genus elucidates a diverse pangenome and 15 lateral gene transfer events.</title>
        <authorList>
            <person name="Petersen C."/>
            <person name="Sorensen T."/>
            <person name="Nielsen M.R."/>
            <person name="Sondergaard T.E."/>
            <person name="Sorensen J.L."/>
            <person name="Fitzpatrick D.A."/>
            <person name="Frisvad J.C."/>
            <person name="Nielsen K.L."/>
        </authorList>
    </citation>
    <scope>NUCLEOTIDE SEQUENCE [LARGE SCALE GENOMIC DNA]</scope>
    <source>
        <strain evidence="2 3">IBT 29057</strain>
    </source>
</reference>
<evidence type="ECO:0000313" key="3">
    <source>
        <dbReference type="Proteomes" id="UP001216150"/>
    </source>
</evidence>
<dbReference type="Proteomes" id="UP001216150">
    <property type="component" value="Unassembled WGS sequence"/>
</dbReference>
<keyword evidence="3" id="KW-1185">Reference proteome</keyword>
<evidence type="ECO:0000313" key="2">
    <source>
        <dbReference type="EMBL" id="KAJ5569166.1"/>
    </source>
</evidence>
<reference evidence="2" key="1">
    <citation type="submission" date="2022-12" db="EMBL/GenBank/DDBJ databases">
        <authorList>
            <person name="Petersen C."/>
        </authorList>
    </citation>
    <scope>NUCLEOTIDE SEQUENCE</scope>
    <source>
        <strain evidence="2">IBT 29057</strain>
    </source>
</reference>
<dbReference type="EMBL" id="JAQJAC010000010">
    <property type="protein sequence ID" value="KAJ5569102.1"/>
    <property type="molecule type" value="Genomic_DNA"/>
</dbReference>
<dbReference type="EMBL" id="JAQJAC010000010">
    <property type="protein sequence ID" value="KAJ5569166.1"/>
    <property type="molecule type" value="Genomic_DNA"/>
</dbReference>
<protein>
    <submittedName>
        <fullName evidence="2">Uncharacterized protein</fullName>
    </submittedName>
</protein>
<comment type="caution">
    <text evidence="2">The sequence shown here is derived from an EMBL/GenBank/DDBJ whole genome shotgun (WGS) entry which is preliminary data.</text>
</comment>
<dbReference type="AlphaFoldDB" id="A0AAD6GL60"/>